<comment type="similarity">
    <text evidence="7">Belongs to the binding-protein-dependent transport system permease family.</text>
</comment>
<name>A0A411X118_9BURK</name>
<evidence type="ECO:0000259" key="8">
    <source>
        <dbReference type="PROSITE" id="PS50928"/>
    </source>
</evidence>
<keyword evidence="3" id="KW-1003">Cell membrane</keyword>
<dbReference type="Pfam" id="PF19300">
    <property type="entry name" value="BPD_transp_1_N"/>
    <property type="match status" value="1"/>
</dbReference>
<proteinExistence type="inferred from homology"/>
<dbReference type="Proteomes" id="UP000292307">
    <property type="component" value="Chromosome"/>
</dbReference>
<organism evidence="9 12">
    <name type="scientific">Pseudoduganella albidiflava</name>
    <dbReference type="NCBI Taxonomy" id="321983"/>
    <lineage>
        <taxon>Bacteria</taxon>
        <taxon>Pseudomonadati</taxon>
        <taxon>Pseudomonadota</taxon>
        <taxon>Betaproteobacteria</taxon>
        <taxon>Burkholderiales</taxon>
        <taxon>Oxalobacteraceae</taxon>
        <taxon>Telluria group</taxon>
        <taxon>Pseudoduganella</taxon>
    </lineage>
</organism>
<dbReference type="Pfam" id="PF00528">
    <property type="entry name" value="BPD_transp_1"/>
    <property type="match status" value="1"/>
</dbReference>
<dbReference type="PANTHER" id="PTHR43163:SF8">
    <property type="entry name" value="D,D-DIPEPTIDE TRANSPORT SYSTEM PERMEASE PROTEIN DDPB-RELATED"/>
    <property type="match status" value="1"/>
</dbReference>
<reference evidence="10 11" key="2">
    <citation type="submission" date="2019-02" db="EMBL/GenBank/DDBJ databases">
        <title>Draft Genome Sequences of Six Type Strains of the Genus Massilia.</title>
        <authorList>
            <person name="Miess H."/>
            <person name="Frediansyhah A."/>
            <person name="Gross H."/>
        </authorList>
    </citation>
    <scope>NUCLEOTIDE SEQUENCE [LARGE SCALE GENOMIC DNA]</scope>
    <source>
        <strain evidence="10 11">DSM 17472</strain>
    </source>
</reference>
<dbReference type="EMBL" id="BMWV01000005">
    <property type="protein sequence ID" value="GGY40879.1"/>
    <property type="molecule type" value="Genomic_DNA"/>
</dbReference>
<dbReference type="Gene3D" id="1.10.3720.10">
    <property type="entry name" value="MetI-like"/>
    <property type="match status" value="1"/>
</dbReference>
<protein>
    <submittedName>
        <fullName evidence="9">ABC transporter permease</fullName>
    </submittedName>
</protein>
<dbReference type="GO" id="GO:0005886">
    <property type="term" value="C:plasma membrane"/>
    <property type="evidence" value="ECO:0007669"/>
    <property type="project" value="UniProtKB-SubCell"/>
</dbReference>
<gene>
    <name evidence="10" type="ORF">EYF70_18790</name>
    <name evidence="9" type="ORF">GCM10007387_23500</name>
</gene>
<evidence type="ECO:0000256" key="2">
    <source>
        <dbReference type="ARBA" id="ARBA00022448"/>
    </source>
</evidence>
<dbReference type="InterPro" id="IPR045621">
    <property type="entry name" value="BPD_transp_1_N"/>
</dbReference>
<keyword evidence="5 7" id="KW-1133">Transmembrane helix</keyword>
<evidence type="ECO:0000313" key="12">
    <source>
        <dbReference type="Proteomes" id="UP000628442"/>
    </source>
</evidence>
<evidence type="ECO:0000313" key="11">
    <source>
        <dbReference type="Proteomes" id="UP000292307"/>
    </source>
</evidence>
<feature type="domain" description="ABC transmembrane type-1" evidence="8">
    <location>
        <begin position="117"/>
        <end position="348"/>
    </location>
</feature>
<dbReference type="EMBL" id="CP036401">
    <property type="protein sequence ID" value="QBI02664.1"/>
    <property type="molecule type" value="Genomic_DNA"/>
</dbReference>
<dbReference type="PROSITE" id="PS50928">
    <property type="entry name" value="ABC_TM1"/>
    <property type="match status" value="1"/>
</dbReference>
<evidence type="ECO:0000256" key="6">
    <source>
        <dbReference type="ARBA" id="ARBA00023136"/>
    </source>
</evidence>
<feature type="transmembrane region" description="Helical" evidence="7">
    <location>
        <begin position="221"/>
        <end position="240"/>
    </location>
</feature>
<dbReference type="AlphaFoldDB" id="A0A411X118"/>
<keyword evidence="4 7" id="KW-0812">Transmembrane</keyword>
<dbReference type="CDD" id="cd06261">
    <property type="entry name" value="TM_PBP2"/>
    <property type="match status" value="1"/>
</dbReference>
<dbReference type="OrthoDB" id="9803623at2"/>
<feature type="transmembrane region" description="Helical" evidence="7">
    <location>
        <begin position="325"/>
        <end position="348"/>
    </location>
</feature>
<dbReference type="Proteomes" id="UP000628442">
    <property type="component" value="Unassembled WGS sequence"/>
</dbReference>
<evidence type="ECO:0000256" key="5">
    <source>
        <dbReference type="ARBA" id="ARBA00022989"/>
    </source>
</evidence>
<feature type="transmembrane region" description="Helical" evidence="7">
    <location>
        <begin position="283"/>
        <end position="305"/>
    </location>
</feature>
<dbReference type="InterPro" id="IPR035906">
    <property type="entry name" value="MetI-like_sf"/>
</dbReference>
<dbReference type="GO" id="GO:0071916">
    <property type="term" value="F:dipeptide transmembrane transporter activity"/>
    <property type="evidence" value="ECO:0007669"/>
    <property type="project" value="TreeGrafter"/>
</dbReference>
<feature type="transmembrane region" description="Helical" evidence="7">
    <location>
        <begin position="156"/>
        <end position="181"/>
    </location>
</feature>
<dbReference type="PANTHER" id="PTHR43163">
    <property type="entry name" value="DIPEPTIDE TRANSPORT SYSTEM PERMEASE PROTEIN DPPB-RELATED"/>
    <property type="match status" value="1"/>
</dbReference>
<comment type="subcellular location">
    <subcellularLocation>
        <location evidence="1 7">Cell membrane</location>
        <topology evidence="1 7">Multi-pass membrane protein</topology>
    </subcellularLocation>
</comment>
<evidence type="ECO:0000256" key="1">
    <source>
        <dbReference type="ARBA" id="ARBA00004651"/>
    </source>
</evidence>
<feature type="transmembrane region" description="Helical" evidence="7">
    <location>
        <begin position="31"/>
        <end position="49"/>
    </location>
</feature>
<evidence type="ECO:0000313" key="9">
    <source>
        <dbReference type="EMBL" id="GGY40879.1"/>
    </source>
</evidence>
<keyword evidence="11" id="KW-1185">Reference proteome</keyword>
<accession>A0A411X118</accession>
<dbReference type="InterPro" id="IPR000515">
    <property type="entry name" value="MetI-like"/>
</dbReference>
<evidence type="ECO:0000313" key="10">
    <source>
        <dbReference type="EMBL" id="QBI02664.1"/>
    </source>
</evidence>
<reference evidence="9" key="3">
    <citation type="submission" date="2022-12" db="EMBL/GenBank/DDBJ databases">
        <authorList>
            <person name="Sun Q."/>
            <person name="Kim S."/>
        </authorList>
    </citation>
    <scope>NUCLEOTIDE SEQUENCE</scope>
    <source>
        <strain evidence="9">KCTC 12343</strain>
    </source>
</reference>
<sequence>MSTPSATSLVTSSSSSFATLWARVYSQRARLLSTLVTLFGLLALTFFVGRVMPIDPVLSIVGPDADASTYQQVAVQLGLDQPLWVQFGRYLNELAHGNLGTSLLTGNAVSADIARVFPATLELATFAIVLGTLAGVPLGVLAASHRGRWQDNAVRVLSLAGYSTPVFWFGMMGLLVFYAWLGWAGGSGRIDLEFDGVLPPVTGLMLVDSALAGNWQAFGNSVRHLMLPAGILGLHSMAYISRMTRSFMLAQLSQEYILTARVKGLPESRVIWGHAFRNIRVQLLTIVALAYGGLLEGAVLIETVFAWPGFGQYLTNSMLLGDMSAVMGCVLVVGIIFVGLNLLSDLLYQVFDPRMH</sequence>
<feature type="transmembrane region" description="Helical" evidence="7">
    <location>
        <begin position="123"/>
        <end position="144"/>
    </location>
</feature>
<evidence type="ECO:0000256" key="7">
    <source>
        <dbReference type="RuleBase" id="RU363032"/>
    </source>
</evidence>
<evidence type="ECO:0000256" key="3">
    <source>
        <dbReference type="ARBA" id="ARBA00022475"/>
    </source>
</evidence>
<dbReference type="SUPFAM" id="SSF161098">
    <property type="entry name" value="MetI-like"/>
    <property type="match status" value="1"/>
</dbReference>
<reference evidence="9" key="1">
    <citation type="journal article" date="2014" name="Int. J. Syst. Evol. Microbiol.">
        <title>Complete genome sequence of Corynebacterium casei LMG S-19264T (=DSM 44701T), isolated from a smear-ripened cheese.</title>
        <authorList>
            <consortium name="US DOE Joint Genome Institute (JGI-PGF)"/>
            <person name="Walter F."/>
            <person name="Albersmeier A."/>
            <person name="Kalinowski J."/>
            <person name="Ruckert C."/>
        </authorList>
    </citation>
    <scope>NUCLEOTIDE SEQUENCE</scope>
    <source>
        <strain evidence="9">KCTC 12343</strain>
    </source>
</reference>
<dbReference type="RefSeq" id="WP_131146775.1">
    <property type="nucleotide sequence ID" value="NZ_BMWV01000005.1"/>
</dbReference>
<evidence type="ECO:0000256" key="4">
    <source>
        <dbReference type="ARBA" id="ARBA00022692"/>
    </source>
</evidence>
<keyword evidence="2 7" id="KW-0813">Transport</keyword>
<keyword evidence="6 7" id="KW-0472">Membrane</keyword>